<keyword evidence="5 6" id="KW-0408">Iron</keyword>
<gene>
    <name evidence="9" type="ORF">IAB93_03915</name>
</gene>
<dbReference type="AlphaFoldDB" id="A0A9D9I3C3"/>
<dbReference type="PIRSF" id="PIRSF000898">
    <property type="entry name" value="Acid_Ptase_5"/>
    <property type="match status" value="1"/>
</dbReference>
<dbReference type="PANTHER" id="PTHR10161">
    <property type="entry name" value="TARTRATE-RESISTANT ACID PHOSPHATASE TYPE 5"/>
    <property type="match status" value="1"/>
</dbReference>
<evidence type="ECO:0000256" key="6">
    <source>
        <dbReference type="PIRSR" id="PIRSR000898-1"/>
    </source>
</evidence>
<dbReference type="GO" id="GO:0003993">
    <property type="term" value="F:acid phosphatase activity"/>
    <property type="evidence" value="ECO:0007669"/>
    <property type="project" value="UniProtKB-UniRule"/>
</dbReference>
<feature type="binding site" evidence="6">
    <location>
        <position position="249"/>
    </location>
    <ligand>
        <name>Fe cation</name>
        <dbReference type="ChEBI" id="CHEBI:24875"/>
        <label>2</label>
    </ligand>
</feature>
<dbReference type="SUPFAM" id="SSF56300">
    <property type="entry name" value="Metallo-dependent phosphatases"/>
    <property type="match status" value="1"/>
</dbReference>
<feature type="binding site" evidence="6">
    <location>
        <position position="82"/>
    </location>
    <ligand>
        <name>Fe cation</name>
        <dbReference type="ChEBI" id="CHEBI:24875"/>
        <label>1</label>
    </ligand>
</feature>
<keyword evidence="6" id="KW-0479">Metal-binding</keyword>
<evidence type="ECO:0000256" key="7">
    <source>
        <dbReference type="SAM" id="SignalP"/>
    </source>
</evidence>
<evidence type="ECO:0000313" key="10">
    <source>
        <dbReference type="Proteomes" id="UP000823597"/>
    </source>
</evidence>
<feature type="binding site" evidence="6">
    <location>
        <position position="251"/>
    </location>
    <ligand>
        <name>Fe cation</name>
        <dbReference type="ChEBI" id="CHEBI:24875"/>
        <label>1</label>
    </ligand>
</feature>
<accession>A0A9D9I3C3</accession>
<name>A0A9D9I3C3_9BACT</name>
<dbReference type="PANTHER" id="PTHR10161:SF14">
    <property type="entry name" value="TARTRATE-RESISTANT ACID PHOSPHATASE TYPE 5"/>
    <property type="match status" value="1"/>
</dbReference>
<dbReference type="Proteomes" id="UP000823597">
    <property type="component" value="Unassembled WGS sequence"/>
</dbReference>
<sequence length="322" mass="36736">MKINDILLAAFLVLSVVSCVNTAGTGKTPDYSESWKTMEKPLNFYIANDLGRNGYYDQKTVAETMGRMAETIDVEFVVAAGDVHHFEGVRSVSDPLWMTNYELIYTHPDLMMPWYAICGNHEYRGNTQAVIDYSDISGRWNMPSRYYTFVKEEDGTEVRIVMIDTTPLIDKYREDTEKYADASKSDYREQLSWLDSTLAAADEEWVIVVGHHPVYAYTDKSESERSDMQQRVDTILRKYGNVDMYVCGHIHTFQHIRMNDCDIDYVVNASGSLGRDVEPIEGTVYCSGETGWSLITADDKALNLYMLDKYGKVLHTVTRTAE</sequence>
<evidence type="ECO:0000256" key="1">
    <source>
        <dbReference type="ARBA" id="ARBA00000032"/>
    </source>
</evidence>
<comment type="cofactor">
    <cofactor evidence="6">
        <name>Fe cation</name>
        <dbReference type="ChEBI" id="CHEBI:24875"/>
    </cofactor>
    <text evidence="6">Binds 2 iron ions per subunit.</text>
</comment>
<comment type="caution">
    <text evidence="9">The sequence shown here is derived from an EMBL/GenBank/DDBJ whole genome shotgun (WGS) entry which is preliminary data.</text>
</comment>
<feature type="chain" id="PRO_5038571793" description="acid phosphatase" evidence="7">
    <location>
        <begin position="23"/>
        <end position="322"/>
    </location>
</feature>
<dbReference type="EC" id="3.1.3.2" evidence="2 5"/>
<keyword evidence="4 5" id="KW-0378">Hydrolase</keyword>
<proteinExistence type="predicted"/>
<dbReference type="InterPro" id="IPR051558">
    <property type="entry name" value="Metallophosphoesterase_PAP"/>
</dbReference>
<dbReference type="InterPro" id="IPR004843">
    <property type="entry name" value="Calcineurin-like_PHP"/>
</dbReference>
<dbReference type="GO" id="GO:0046872">
    <property type="term" value="F:metal ion binding"/>
    <property type="evidence" value="ECO:0007669"/>
    <property type="project" value="UniProtKB-KW"/>
</dbReference>
<protein>
    <recommendedName>
        <fullName evidence="2 5">acid phosphatase</fullName>
        <ecNumber evidence="2 5">3.1.3.2</ecNumber>
    </recommendedName>
</protein>
<evidence type="ECO:0000256" key="2">
    <source>
        <dbReference type="ARBA" id="ARBA00012646"/>
    </source>
</evidence>
<evidence type="ECO:0000256" key="3">
    <source>
        <dbReference type="ARBA" id="ARBA00022729"/>
    </source>
</evidence>
<evidence type="ECO:0000256" key="5">
    <source>
        <dbReference type="PIRNR" id="PIRNR000898"/>
    </source>
</evidence>
<dbReference type="InterPro" id="IPR024927">
    <property type="entry name" value="Acid_PPase"/>
</dbReference>
<organism evidence="9 10">
    <name type="scientific">Candidatus Merdivivens pullistercoris</name>
    <dbReference type="NCBI Taxonomy" id="2840873"/>
    <lineage>
        <taxon>Bacteria</taxon>
        <taxon>Pseudomonadati</taxon>
        <taxon>Bacteroidota</taxon>
        <taxon>Bacteroidia</taxon>
        <taxon>Bacteroidales</taxon>
        <taxon>Muribaculaceae</taxon>
        <taxon>Muribaculaceae incertae sedis</taxon>
        <taxon>Candidatus Merdivivens</taxon>
    </lineage>
</organism>
<feature type="binding site" evidence="6">
    <location>
        <position position="120"/>
    </location>
    <ligand>
        <name>Fe cation</name>
        <dbReference type="ChEBI" id="CHEBI:24875"/>
        <label>2</label>
    </ligand>
</feature>
<reference evidence="9" key="2">
    <citation type="journal article" date="2021" name="PeerJ">
        <title>Extensive microbial diversity within the chicken gut microbiome revealed by metagenomics and culture.</title>
        <authorList>
            <person name="Gilroy R."/>
            <person name="Ravi A."/>
            <person name="Getino M."/>
            <person name="Pursley I."/>
            <person name="Horton D.L."/>
            <person name="Alikhan N.F."/>
            <person name="Baker D."/>
            <person name="Gharbi K."/>
            <person name="Hall N."/>
            <person name="Watson M."/>
            <person name="Adriaenssens E.M."/>
            <person name="Foster-Nyarko E."/>
            <person name="Jarju S."/>
            <person name="Secka A."/>
            <person name="Antonio M."/>
            <person name="Oren A."/>
            <person name="Chaudhuri R.R."/>
            <person name="La Ragione R."/>
            <person name="Hildebrand F."/>
            <person name="Pallen M.J."/>
        </authorList>
    </citation>
    <scope>NUCLEOTIDE SEQUENCE</scope>
    <source>
        <strain evidence="9">10037</strain>
    </source>
</reference>
<dbReference type="Gene3D" id="3.60.21.10">
    <property type="match status" value="1"/>
</dbReference>
<feature type="binding site" evidence="6">
    <location>
        <position position="211"/>
    </location>
    <ligand>
        <name>Fe cation</name>
        <dbReference type="ChEBI" id="CHEBI:24875"/>
        <label>2</label>
    </ligand>
</feature>
<evidence type="ECO:0000256" key="4">
    <source>
        <dbReference type="ARBA" id="ARBA00022801"/>
    </source>
</evidence>
<dbReference type="Pfam" id="PF00149">
    <property type="entry name" value="Metallophos"/>
    <property type="match status" value="1"/>
</dbReference>
<comment type="catalytic activity">
    <reaction evidence="1 5">
        <text>a phosphate monoester + H2O = an alcohol + phosphate</text>
        <dbReference type="Rhea" id="RHEA:15017"/>
        <dbReference type="ChEBI" id="CHEBI:15377"/>
        <dbReference type="ChEBI" id="CHEBI:30879"/>
        <dbReference type="ChEBI" id="CHEBI:43474"/>
        <dbReference type="ChEBI" id="CHEBI:67140"/>
        <dbReference type="EC" id="3.1.3.2"/>
    </reaction>
</comment>
<evidence type="ECO:0000313" key="9">
    <source>
        <dbReference type="EMBL" id="MBO8465127.1"/>
    </source>
</evidence>
<dbReference type="PROSITE" id="PS51257">
    <property type="entry name" value="PROKAR_LIPOPROTEIN"/>
    <property type="match status" value="1"/>
</dbReference>
<evidence type="ECO:0000259" key="8">
    <source>
        <dbReference type="Pfam" id="PF00149"/>
    </source>
</evidence>
<feature type="binding site" evidence="6">
    <location>
        <position position="82"/>
    </location>
    <ligand>
        <name>Fe cation</name>
        <dbReference type="ChEBI" id="CHEBI:24875"/>
        <label>2</label>
    </ligand>
</feature>
<dbReference type="EMBL" id="JADIME010000040">
    <property type="protein sequence ID" value="MBO8465127.1"/>
    <property type="molecule type" value="Genomic_DNA"/>
</dbReference>
<feature type="domain" description="Calcineurin-like phosphoesterase" evidence="8">
    <location>
        <begin position="43"/>
        <end position="252"/>
    </location>
</feature>
<feature type="binding site" evidence="6">
    <location>
        <position position="49"/>
    </location>
    <ligand>
        <name>Fe cation</name>
        <dbReference type="ChEBI" id="CHEBI:24875"/>
        <label>1</label>
    </ligand>
</feature>
<keyword evidence="3 7" id="KW-0732">Signal</keyword>
<reference evidence="9" key="1">
    <citation type="submission" date="2020-10" db="EMBL/GenBank/DDBJ databases">
        <authorList>
            <person name="Gilroy R."/>
        </authorList>
    </citation>
    <scope>NUCLEOTIDE SEQUENCE</scope>
    <source>
        <strain evidence="9">10037</strain>
    </source>
</reference>
<dbReference type="InterPro" id="IPR029052">
    <property type="entry name" value="Metallo-depent_PP-like"/>
</dbReference>
<feature type="signal peptide" evidence="7">
    <location>
        <begin position="1"/>
        <end position="22"/>
    </location>
</feature>